<sequence>MRSKFFASAFSNKEDTTAPIGGKDSSILLESYGAIRATRSASTAARYFRSQNEMKLRRMIWIILAVCGGILLLFVGAMAITVDDWSRDLSTNVAETDPSASDPLLRPLKRPGTLDCAQQVLEQQIAQIPRWTLGPIDGSGEEVIVHATRKTPLWGFVDDIRVTIALVEAEQIEISVYSKSRLGKGDLGQNPRNIKELTSRLQEVNELAWSCGK</sequence>
<accession>A0A2S8GTK4</accession>
<name>A0A2S8GTK4_9BACT</name>
<reference evidence="2 3" key="1">
    <citation type="submission" date="2018-02" db="EMBL/GenBank/DDBJ databases">
        <title>Comparative genomes isolates from brazilian mangrove.</title>
        <authorList>
            <person name="Araujo J.E."/>
            <person name="Taketani R.G."/>
            <person name="Silva M.C.P."/>
            <person name="Loureco M.V."/>
            <person name="Andreote F.D."/>
        </authorList>
    </citation>
    <scope>NUCLEOTIDE SEQUENCE [LARGE SCALE GENOMIC DNA]</scope>
    <source>
        <strain evidence="2 3">Nap-Phe MGV</strain>
    </source>
</reference>
<dbReference type="AlphaFoldDB" id="A0A2S8GTK4"/>
<proteinExistence type="predicted"/>
<comment type="caution">
    <text evidence="2">The sequence shown here is derived from an EMBL/GenBank/DDBJ whole genome shotgun (WGS) entry which is preliminary data.</text>
</comment>
<evidence type="ECO:0008006" key="4">
    <source>
        <dbReference type="Google" id="ProtNLM"/>
    </source>
</evidence>
<evidence type="ECO:0000313" key="3">
    <source>
        <dbReference type="Proteomes" id="UP000237819"/>
    </source>
</evidence>
<gene>
    <name evidence="2" type="ORF">C5Y93_03165</name>
</gene>
<keyword evidence="1" id="KW-0472">Membrane</keyword>
<evidence type="ECO:0000313" key="2">
    <source>
        <dbReference type="EMBL" id="PQO47749.1"/>
    </source>
</evidence>
<feature type="transmembrane region" description="Helical" evidence="1">
    <location>
        <begin position="59"/>
        <end position="80"/>
    </location>
</feature>
<organism evidence="2 3">
    <name type="scientific">Blastopirellula marina</name>
    <dbReference type="NCBI Taxonomy" id="124"/>
    <lineage>
        <taxon>Bacteria</taxon>
        <taxon>Pseudomonadati</taxon>
        <taxon>Planctomycetota</taxon>
        <taxon>Planctomycetia</taxon>
        <taxon>Pirellulales</taxon>
        <taxon>Pirellulaceae</taxon>
        <taxon>Blastopirellula</taxon>
    </lineage>
</organism>
<dbReference type="Pfam" id="PF07386">
    <property type="entry name" value="DUF1499"/>
    <property type="match status" value="1"/>
</dbReference>
<protein>
    <recommendedName>
        <fullName evidence="4">DUF1499 domain-containing protein</fullName>
    </recommendedName>
</protein>
<keyword evidence="1" id="KW-0812">Transmembrane</keyword>
<dbReference type="EMBL" id="PUHZ01000004">
    <property type="protein sequence ID" value="PQO47749.1"/>
    <property type="molecule type" value="Genomic_DNA"/>
</dbReference>
<dbReference type="InterPro" id="IPR010865">
    <property type="entry name" value="DUF1499"/>
</dbReference>
<dbReference type="Proteomes" id="UP000237819">
    <property type="component" value="Unassembled WGS sequence"/>
</dbReference>
<evidence type="ECO:0000256" key="1">
    <source>
        <dbReference type="SAM" id="Phobius"/>
    </source>
</evidence>
<keyword evidence="1" id="KW-1133">Transmembrane helix</keyword>